<keyword evidence="5 9" id="KW-0808">Transferase</keyword>
<dbReference type="RefSeq" id="WP_076427077.1">
    <property type="nucleotide sequence ID" value="NZ_FTMP01000005.1"/>
</dbReference>
<evidence type="ECO:0000259" key="10">
    <source>
        <dbReference type="Pfam" id="PF01035"/>
    </source>
</evidence>
<dbReference type="Gene3D" id="3.30.160.70">
    <property type="entry name" value="Methylated DNA-protein cysteine methyltransferase domain"/>
    <property type="match status" value="1"/>
</dbReference>
<accession>A0A1N6U1U9</accession>
<keyword evidence="7 9" id="KW-0234">DNA repair</keyword>
<dbReference type="PANTHER" id="PTHR10815">
    <property type="entry name" value="METHYLATED-DNA--PROTEIN-CYSTEINE METHYLTRANSFERASE"/>
    <property type="match status" value="1"/>
</dbReference>
<comment type="similarity">
    <text evidence="2 9">Belongs to the MGMT family.</text>
</comment>
<evidence type="ECO:0000313" key="13">
    <source>
        <dbReference type="Proteomes" id="UP000185841"/>
    </source>
</evidence>
<dbReference type="EC" id="2.1.1.63" evidence="9"/>
<dbReference type="Proteomes" id="UP000185841">
    <property type="component" value="Unassembled WGS sequence"/>
</dbReference>
<dbReference type="CDD" id="cd06445">
    <property type="entry name" value="ATase"/>
    <property type="match status" value="1"/>
</dbReference>
<dbReference type="InterPro" id="IPR001497">
    <property type="entry name" value="MethylDNA_cys_MeTrfase_AS"/>
</dbReference>
<evidence type="ECO:0000256" key="6">
    <source>
        <dbReference type="ARBA" id="ARBA00022763"/>
    </source>
</evidence>
<comment type="catalytic activity">
    <reaction evidence="8 9">
        <text>a 6-O-methyl-2'-deoxyguanosine in DNA + L-cysteinyl-[protein] = S-methyl-L-cysteinyl-[protein] + a 2'-deoxyguanosine in DNA</text>
        <dbReference type="Rhea" id="RHEA:24000"/>
        <dbReference type="Rhea" id="RHEA-COMP:10131"/>
        <dbReference type="Rhea" id="RHEA-COMP:10132"/>
        <dbReference type="Rhea" id="RHEA-COMP:11367"/>
        <dbReference type="Rhea" id="RHEA-COMP:11368"/>
        <dbReference type="ChEBI" id="CHEBI:29950"/>
        <dbReference type="ChEBI" id="CHEBI:82612"/>
        <dbReference type="ChEBI" id="CHEBI:85445"/>
        <dbReference type="ChEBI" id="CHEBI:85448"/>
        <dbReference type="EC" id="2.1.1.63"/>
    </reaction>
</comment>
<dbReference type="Pfam" id="PF02870">
    <property type="entry name" value="Methyltransf_1N"/>
    <property type="match status" value="1"/>
</dbReference>
<feature type="domain" description="Methylguanine DNA methyltransferase ribonuclease-like" evidence="11">
    <location>
        <begin position="8"/>
        <end position="78"/>
    </location>
</feature>
<evidence type="ECO:0000256" key="3">
    <source>
        <dbReference type="ARBA" id="ARBA00022490"/>
    </source>
</evidence>
<dbReference type="GO" id="GO:0005737">
    <property type="term" value="C:cytoplasm"/>
    <property type="evidence" value="ECO:0007669"/>
    <property type="project" value="UniProtKB-SubCell"/>
</dbReference>
<comment type="subcellular location">
    <subcellularLocation>
        <location evidence="9">Cytoplasm</location>
    </subcellularLocation>
</comment>
<dbReference type="InterPro" id="IPR014048">
    <property type="entry name" value="MethylDNA_cys_MeTrfase_DNA-bd"/>
</dbReference>
<evidence type="ECO:0000256" key="2">
    <source>
        <dbReference type="ARBA" id="ARBA00008711"/>
    </source>
</evidence>
<evidence type="ECO:0000256" key="1">
    <source>
        <dbReference type="ARBA" id="ARBA00001286"/>
    </source>
</evidence>
<dbReference type="Pfam" id="PF01035">
    <property type="entry name" value="DNA_binding_1"/>
    <property type="match status" value="1"/>
</dbReference>
<evidence type="ECO:0000256" key="5">
    <source>
        <dbReference type="ARBA" id="ARBA00022679"/>
    </source>
</evidence>
<dbReference type="Gene3D" id="1.10.10.10">
    <property type="entry name" value="Winged helix-like DNA-binding domain superfamily/Winged helix DNA-binding domain"/>
    <property type="match status" value="1"/>
</dbReference>
<evidence type="ECO:0000256" key="7">
    <source>
        <dbReference type="ARBA" id="ARBA00023204"/>
    </source>
</evidence>
<dbReference type="EMBL" id="FTMP01000005">
    <property type="protein sequence ID" value="SIQ59583.1"/>
    <property type="molecule type" value="Genomic_DNA"/>
</dbReference>
<dbReference type="GO" id="GO:0006307">
    <property type="term" value="P:DNA alkylation repair"/>
    <property type="evidence" value="ECO:0007669"/>
    <property type="project" value="UniProtKB-UniRule"/>
</dbReference>
<evidence type="ECO:0000256" key="8">
    <source>
        <dbReference type="ARBA" id="ARBA00049348"/>
    </source>
</evidence>
<dbReference type="HAMAP" id="MF_00772">
    <property type="entry name" value="OGT"/>
    <property type="match status" value="1"/>
</dbReference>
<evidence type="ECO:0000259" key="11">
    <source>
        <dbReference type="Pfam" id="PF02870"/>
    </source>
</evidence>
<keyword evidence="4 9" id="KW-0489">Methyltransferase</keyword>
<dbReference type="AlphaFoldDB" id="A0A1N6U1U9"/>
<evidence type="ECO:0000256" key="9">
    <source>
        <dbReference type="HAMAP-Rule" id="MF_00772"/>
    </source>
</evidence>
<protein>
    <recommendedName>
        <fullName evidence="9">Methylated-DNA--protein-cysteine methyltransferase</fullName>
        <ecNumber evidence="9">2.1.1.63</ecNumber>
    </recommendedName>
    <alternativeName>
        <fullName evidence="9">6-O-methylguanine-DNA methyltransferase</fullName>
        <shortName evidence="9">MGMT</shortName>
    </alternativeName>
    <alternativeName>
        <fullName evidence="9">O-6-methylguanine-DNA-alkyltransferase</fullName>
    </alternativeName>
</protein>
<feature type="domain" description="Methylated-DNA-[protein]-cysteine S-methyltransferase DNA binding" evidence="10">
    <location>
        <begin position="83"/>
        <end position="162"/>
    </location>
</feature>
<dbReference type="SUPFAM" id="SSF53155">
    <property type="entry name" value="Methylated DNA-protein cysteine methyltransferase domain"/>
    <property type="match status" value="1"/>
</dbReference>
<name>A0A1N6U1U9_AQUAC</name>
<keyword evidence="3 9" id="KW-0963">Cytoplasm</keyword>
<keyword evidence="6 9" id="KW-0227">DNA damage</keyword>
<dbReference type="InterPro" id="IPR036217">
    <property type="entry name" value="MethylDNA_cys_MeTrfase_DNAb"/>
</dbReference>
<dbReference type="InterPro" id="IPR023546">
    <property type="entry name" value="MGMT"/>
</dbReference>
<dbReference type="InterPro" id="IPR036631">
    <property type="entry name" value="MGMT_N_sf"/>
</dbReference>
<dbReference type="NCBIfam" id="TIGR00589">
    <property type="entry name" value="ogt"/>
    <property type="match status" value="1"/>
</dbReference>
<dbReference type="PANTHER" id="PTHR10815:SF5">
    <property type="entry name" value="METHYLATED-DNA--PROTEIN-CYSTEINE METHYLTRANSFERASE"/>
    <property type="match status" value="1"/>
</dbReference>
<sequence length="170" mass="18476">MIQLRGDLIDTPLGRMIALVDGKGALQRLEFLDEASGEPLCWRGAAVQRESVAVAPVARQLQEYFAGCRRVFDLPLAPQGNAFLQEAWQHLREVPYGTTLSYGQLALKLNRQTLARAVGRANAVNPIAIIVPCHRIIGADGKLTGYAGGLPRKQALLELEGVLARQPSLL</sequence>
<dbReference type="PROSITE" id="PS00374">
    <property type="entry name" value="MGMT"/>
    <property type="match status" value="1"/>
</dbReference>
<comment type="function">
    <text evidence="9">Involved in the cellular defense against the biological effects of O6-methylguanine (O6-MeG) and O4-methylthymine (O4-MeT) in DNA. Repairs the methylated nucleobase in DNA by stoichiometrically transferring the methyl group to a cysteine residue in the enzyme. This is a suicide reaction: the enzyme is irreversibly inactivated.</text>
</comment>
<dbReference type="SUPFAM" id="SSF46767">
    <property type="entry name" value="Methylated DNA-protein cysteine methyltransferase, C-terminal domain"/>
    <property type="match status" value="1"/>
</dbReference>
<comment type="catalytic activity">
    <reaction evidence="1 9">
        <text>a 4-O-methyl-thymidine in DNA + L-cysteinyl-[protein] = a thymidine in DNA + S-methyl-L-cysteinyl-[protein]</text>
        <dbReference type="Rhea" id="RHEA:53428"/>
        <dbReference type="Rhea" id="RHEA-COMP:10131"/>
        <dbReference type="Rhea" id="RHEA-COMP:10132"/>
        <dbReference type="Rhea" id="RHEA-COMP:13555"/>
        <dbReference type="Rhea" id="RHEA-COMP:13556"/>
        <dbReference type="ChEBI" id="CHEBI:29950"/>
        <dbReference type="ChEBI" id="CHEBI:82612"/>
        <dbReference type="ChEBI" id="CHEBI:137386"/>
        <dbReference type="ChEBI" id="CHEBI:137387"/>
        <dbReference type="EC" id="2.1.1.63"/>
    </reaction>
</comment>
<gene>
    <name evidence="12" type="ORF">SAMN05878282_105322</name>
</gene>
<comment type="miscellaneous">
    <text evidence="9">This enzyme catalyzes only one turnover and therefore is not strictly catalytic. According to one definition, an enzyme is a biocatalyst that acts repeatedly and over many reaction cycles.</text>
</comment>
<dbReference type="FunFam" id="1.10.10.10:FF:000214">
    <property type="entry name" value="Methylated-DNA--protein-cysteine methyltransferase"/>
    <property type="match status" value="1"/>
</dbReference>
<reference evidence="12 13" key="1">
    <citation type="submission" date="2017-01" db="EMBL/GenBank/DDBJ databases">
        <authorList>
            <person name="Mah S.A."/>
            <person name="Swanson W.J."/>
            <person name="Moy G.W."/>
            <person name="Vacquier V.D."/>
        </authorList>
    </citation>
    <scope>NUCLEOTIDE SEQUENCE [LARGE SCALE GENOMIC DNA]</scope>
    <source>
        <strain evidence="12 13">RU36E</strain>
    </source>
</reference>
<evidence type="ECO:0000256" key="4">
    <source>
        <dbReference type="ARBA" id="ARBA00022603"/>
    </source>
</evidence>
<dbReference type="GO" id="GO:0003908">
    <property type="term" value="F:methylated-DNA-[protein]-cysteine S-methyltransferase activity"/>
    <property type="evidence" value="ECO:0007669"/>
    <property type="project" value="UniProtKB-UniRule"/>
</dbReference>
<proteinExistence type="inferred from homology"/>
<dbReference type="GO" id="GO:0032259">
    <property type="term" value="P:methylation"/>
    <property type="evidence" value="ECO:0007669"/>
    <property type="project" value="UniProtKB-KW"/>
</dbReference>
<feature type="active site" description="Nucleophile; methyl group acceptor" evidence="9">
    <location>
        <position position="133"/>
    </location>
</feature>
<evidence type="ECO:0000313" key="12">
    <source>
        <dbReference type="EMBL" id="SIQ59583.1"/>
    </source>
</evidence>
<dbReference type="InterPro" id="IPR036388">
    <property type="entry name" value="WH-like_DNA-bd_sf"/>
</dbReference>
<dbReference type="InterPro" id="IPR008332">
    <property type="entry name" value="MethylG_MeTrfase_N"/>
</dbReference>
<organism evidence="12 13">
    <name type="scientific">Aquipseudomonas alcaligenes</name>
    <name type="common">Pseudomonas alcaligenes</name>
    <dbReference type="NCBI Taxonomy" id="43263"/>
    <lineage>
        <taxon>Bacteria</taxon>
        <taxon>Pseudomonadati</taxon>
        <taxon>Pseudomonadota</taxon>
        <taxon>Gammaproteobacteria</taxon>
        <taxon>Pseudomonadales</taxon>
        <taxon>Pseudomonadaceae</taxon>
        <taxon>Aquipseudomonas</taxon>
    </lineage>
</organism>